<gene>
    <name evidence="2" type="ORF">OU798_17205</name>
</gene>
<evidence type="ECO:0000313" key="2">
    <source>
        <dbReference type="EMBL" id="MCY1722094.1"/>
    </source>
</evidence>
<dbReference type="Proteomes" id="UP001145087">
    <property type="component" value="Unassembled WGS sequence"/>
</dbReference>
<protein>
    <submittedName>
        <fullName evidence="2">Uncharacterized protein</fullName>
    </submittedName>
</protein>
<keyword evidence="1" id="KW-0175">Coiled coil</keyword>
<evidence type="ECO:0000256" key="1">
    <source>
        <dbReference type="SAM" id="Coils"/>
    </source>
</evidence>
<proteinExistence type="predicted"/>
<organism evidence="2 3">
    <name type="scientific">Draconibacterium aestuarii</name>
    <dbReference type="NCBI Taxonomy" id="2998507"/>
    <lineage>
        <taxon>Bacteria</taxon>
        <taxon>Pseudomonadati</taxon>
        <taxon>Bacteroidota</taxon>
        <taxon>Bacteroidia</taxon>
        <taxon>Marinilabiliales</taxon>
        <taxon>Prolixibacteraceae</taxon>
        <taxon>Draconibacterium</taxon>
    </lineage>
</organism>
<feature type="coiled-coil region" evidence="1">
    <location>
        <begin position="264"/>
        <end position="301"/>
    </location>
</feature>
<comment type="caution">
    <text evidence="2">The sequence shown here is derived from an EMBL/GenBank/DDBJ whole genome shotgun (WGS) entry which is preliminary data.</text>
</comment>
<dbReference type="AlphaFoldDB" id="A0A9X3F7P1"/>
<evidence type="ECO:0000313" key="3">
    <source>
        <dbReference type="Proteomes" id="UP001145087"/>
    </source>
</evidence>
<accession>A0A9X3F7P1</accession>
<keyword evidence="3" id="KW-1185">Reference proteome</keyword>
<name>A0A9X3F7P1_9BACT</name>
<sequence>MEKIVFTRKELYELVWSEPLSRLARKYNISDNGIRKRCKKMNIPLPKAGHWSKIQHGYKVIVPKLPGKYEGENETILCYRDKDGNYVEKVDEVTPQTKLKHELQNDPKLPLTVPENITRFDSLIAQAKKSLNKKSSEVYNYVGMRATERDEINIMVSESNIDRALYFMNTLIKLLRTRKHDVIIENNETYAVIFGEKLPIKFKEKAKISYETNTYGWRTRTYYPSGILAFVHDNRPYHQKEWLDGKKPLESRLAEILAYFETYAKNEIEERIEWEKRRKIEEEERKRQQELQRKKDDEIKRIKVLINMANYWKQAQILRDYITALENTEGLDLKKMDWIPWAKQKIEWFDPFTQEPDEILDDNDRQELMEELNKKEPKTTSYW</sequence>
<reference evidence="2" key="1">
    <citation type="submission" date="2022-11" db="EMBL/GenBank/DDBJ databases">
        <title>Marilongibacter aestuarii gen. nov., sp. nov., isolated from tidal flat sediment.</title>
        <authorList>
            <person name="Jiayan W."/>
        </authorList>
    </citation>
    <scope>NUCLEOTIDE SEQUENCE</scope>
    <source>
        <strain evidence="2">Z1-6</strain>
    </source>
</reference>
<dbReference type="EMBL" id="JAPOHD010000031">
    <property type="protein sequence ID" value="MCY1722094.1"/>
    <property type="molecule type" value="Genomic_DNA"/>
</dbReference>
<dbReference type="RefSeq" id="WP_343334424.1">
    <property type="nucleotide sequence ID" value="NZ_JAPOHD010000031.1"/>
</dbReference>